<reference evidence="2 3" key="1">
    <citation type="submission" date="2019-06" db="EMBL/GenBank/DDBJ databases">
        <title>Sequencing the genomes of 1000 actinobacteria strains.</title>
        <authorList>
            <person name="Klenk H.-P."/>
        </authorList>
    </citation>
    <scope>NUCLEOTIDE SEQUENCE [LARGE SCALE GENOMIC DNA]</scope>
    <source>
        <strain evidence="2 3">DSM 102200</strain>
    </source>
</reference>
<gene>
    <name evidence="2" type="ORF">FB559_5031</name>
</gene>
<dbReference type="InterPro" id="IPR011611">
    <property type="entry name" value="PfkB_dom"/>
</dbReference>
<dbReference type="Gene3D" id="3.40.1190.20">
    <property type="match status" value="2"/>
</dbReference>
<dbReference type="OrthoDB" id="9801219at2"/>
<evidence type="ECO:0000313" key="2">
    <source>
        <dbReference type="EMBL" id="TQL99353.1"/>
    </source>
</evidence>
<keyword evidence="3" id="KW-1185">Reference proteome</keyword>
<organism evidence="2 3">
    <name type="scientific">Actinoallomurus bryophytorum</name>
    <dbReference type="NCBI Taxonomy" id="1490222"/>
    <lineage>
        <taxon>Bacteria</taxon>
        <taxon>Bacillati</taxon>
        <taxon>Actinomycetota</taxon>
        <taxon>Actinomycetes</taxon>
        <taxon>Streptosporangiales</taxon>
        <taxon>Thermomonosporaceae</taxon>
        <taxon>Actinoallomurus</taxon>
    </lineage>
</organism>
<dbReference type="GO" id="GO:0005829">
    <property type="term" value="C:cytosol"/>
    <property type="evidence" value="ECO:0007669"/>
    <property type="project" value="TreeGrafter"/>
</dbReference>
<dbReference type="PANTHER" id="PTHR46566">
    <property type="entry name" value="1-PHOSPHOFRUCTOKINASE-RELATED"/>
    <property type="match status" value="1"/>
</dbReference>
<dbReference type="PANTHER" id="PTHR46566:SF5">
    <property type="entry name" value="1-PHOSPHOFRUCTOKINASE"/>
    <property type="match status" value="1"/>
</dbReference>
<dbReference type="InterPro" id="IPR029056">
    <property type="entry name" value="Ribokinase-like"/>
</dbReference>
<sequence length="146" mass="14530">MIVTVTPNLALDVTYEPPELRPGHAHQVPRAGGKGTVVTGTDDSVAGARMPGARTVVVSLGAEGLLAVAGEEVHRVPPPQVVTGDPTDAGDAVVAALAAGAGSPWPDLLGDAAALSAAAVLAPLAGSHDSAAYERFRACPSSPQEK</sequence>
<feature type="domain" description="Carbohydrate kinase PfkB" evidence="1">
    <location>
        <begin position="51"/>
        <end position="126"/>
    </location>
</feature>
<dbReference type="AlphaFoldDB" id="A0A543CQH3"/>
<comment type="caution">
    <text evidence="2">The sequence shown here is derived from an EMBL/GenBank/DDBJ whole genome shotgun (WGS) entry which is preliminary data.</text>
</comment>
<name>A0A543CQH3_9ACTN</name>
<dbReference type="SUPFAM" id="SSF53613">
    <property type="entry name" value="Ribokinase-like"/>
    <property type="match status" value="1"/>
</dbReference>
<dbReference type="Pfam" id="PF00294">
    <property type="entry name" value="PfkB"/>
    <property type="match status" value="1"/>
</dbReference>
<keyword evidence="2" id="KW-0418">Kinase</keyword>
<evidence type="ECO:0000259" key="1">
    <source>
        <dbReference type="Pfam" id="PF00294"/>
    </source>
</evidence>
<evidence type="ECO:0000313" key="3">
    <source>
        <dbReference type="Proteomes" id="UP000316096"/>
    </source>
</evidence>
<keyword evidence="2" id="KW-0808">Transferase</keyword>
<dbReference type="RefSeq" id="WP_141958093.1">
    <property type="nucleotide sequence ID" value="NZ_VFOZ01000001.1"/>
</dbReference>
<proteinExistence type="predicted"/>
<protein>
    <submittedName>
        <fullName evidence="2">PfkB family carbohydrate kinase</fullName>
    </submittedName>
</protein>
<dbReference type="Proteomes" id="UP000316096">
    <property type="component" value="Unassembled WGS sequence"/>
</dbReference>
<accession>A0A543CQH3</accession>
<dbReference type="GO" id="GO:0008443">
    <property type="term" value="F:phosphofructokinase activity"/>
    <property type="evidence" value="ECO:0007669"/>
    <property type="project" value="TreeGrafter"/>
</dbReference>
<dbReference type="EMBL" id="VFOZ01000001">
    <property type="protein sequence ID" value="TQL99353.1"/>
    <property type="molecule type" value="Genomic_DNA"/>
</dbReference>